<protein>
    <submittedName>
        <fullName evidence="2">Uncharacterized protein</fullName>
    </submittedName>
</protein>
<accession>A0A0S4V2H6</accession>
<evidence type="ECO:0000313" key="2">
    <source>
        <dbReference type="EMBL" id="CUV28836.1"/>
    </source>
</evidence>
<organism evidence="2">
    <name type="scientific">Ralstonia solanacearum</name>
    <name type="common">Pseudomonas solanacearum</name>
    <dbReference type="NCBI Taxonomy" id="305"/>
    <lineage>
        <taxon>Bacteria</taxon>
        <taxon>Pseudomonadati</taxon>
        <taxon>Pseudomonadota</taxon>
        <taxon>Betaproteobacteria</taxon>
        <taxon>Burkholderiales</taxon>
        <taxon>Burkholderiaceae</taxon>
        <taxon>Ralstonia</taxon>
        <taxon>Ralstonia solanacearum species complex</taxon>
    </lineage>
</organism>
<feature type="region of interest" description="Disordered" evidence="1">
    <location>
        <begin position="119"/>
        <end position="138"/>
    </location>
</feature>
<proteinExistence type="predicted"/>
<dbReference type="AlphaFoldDB" id="A0A0S4V2H6"/>
<reference evidence="2" key="1">
    <citation type="submission" date="2015-10" db="EMBL/GenBank/DDBJ databases">
        <authorList>
            <person name="Gilbert D.G."/>
        </authorList>
    </citation>
    <scope>NUCLEOTIDE SEQUENCE</scope>
    <source>
        <strain evidence="2">Phyl III-seqv23</strain>
    </source>
</reference>
<name>A0A0S4V2H6_RALSL</name>
<gene>
    <name evidence="2" type="ORF">RUN1985_v1_280151</name>
</gene>
<sequence length="378" mass="42606">MASSNRINHALHAPNWSFDAANRVRPSSADMVLPSEYTADMEDRLYCPECFTPISRSPKDKDRFSNGRSCCFMHRLTYRAISCSLRTPLADGKRYLTEEDAKQAIASDQLAIVSSFMKDRPHKPEGGAEPYGQSAVEDEDGPVAEVPIGRHRGETFALPSRIATIAGLCRRFDVNLYKYFVLPGTDVARKLTDILIDIETVTEECDIPRLYYGTILRSWNAGIHPKPTNIRMTRLRAHPDVADFTIKVPAGEQEDKGINDESAELCESRLLQRVNQPYGTTPCTCRLRYGGERCLCSTRKVLQGKDDFPRHLSCVRKGRTECGEFLEDMWMVGDANRVHNLEVAALARGRDVSAGYYENVPRWVGCLQVSDFRMEEPT</sequence>
<dbReference type="EMBL" id="LN899824">
    <property type="protein sequence ID" value="CUV28836.1"/>
    <property type="molecule type" value="Genomic_DNA"/>
</dbReference>
<evidence type="ECO:0000256" key="1">
    <source>
        <dbReference type="SAM" id="MobiDB-lite"/>
    </source>
</evidence>